<gene>
    <name evidence="1" type="ORF">SVUK_LOCUS8661</name>
</gene>
<dbReference type="OrthoDB" id="5874059at2759"/>
<keyword evidence="2" id="KW-1185">Reference proteome</keyword>
<proteinExistence type="predicted"/>
<dbReference type="AlphaFoldDB" id="A0A3P7J068"/>
<dbReference type="Proteomes" id="UP000270094">
    <property type="component" value="Unassembled WGS sequence"/>
</dbReference>
<protein>
    <submittedName>
        <fullName evidence="1">Uncharacterized protein</fullName>
    </submittedName>
</protein>
<organism evidence="1 2">
    <name type="scientific">Strongylus vulgaris</name>
    <name type="common">Blood worm</name>
    <dbReference type="NCBI Taxonomy" id="40348"/>
    <lineage>
        <taxon>Eukaryota</taxon>
        <taxon>Metazoa</taxon>
        <taxon>Ecdysozoa</taxon>
        <taxon>Nematoda</taxon>
        <taxon>Chromadorea</taxon>
        <taxon>Rhabditida</taxon>
        <taxon>Rhabditina</taxon>
        <taxon>Rhabditomorpha</taxon>
        <taxon>Strongyloidea</taxon>
        <taxon>Strongylidae</taxon>
        <taxon>Strongylus</taxon>
    </lineage>
</organism>
<reference evidence="1 2" key="1">
    <citation type="submission" date="2018-11" db="EMBL/GenBank/DDBJ databases">
        <authorList>
            <consortium name="Pathogen Informatics"/>
        </authorList>
    </citation>
    <scope>NUCLEOTIDE SEQUENCE [LARGE SCALE GENOMIC DNA]</scope>
</reference>
<evidence type="ECO:0000313" key="2">
    <source>
        <dbReference type="Proteomes" id="UP000270094"/>
    </source>
</evidence>
<dbReference type="EMBL" id="UYYB01031852">
    <property type="protein sequence ID" value="VDM73663.1"/>
    <property type="molecule type" value="Genomic_DNA"/>
</dbReference>
<accession>A0A3P7J068</accession>
<sequence>MAEQIFSLLPTTATVPCIAPKGARELERALIHFQSREPMWERITT</sequence>
<name>A0A3P7J068_STRVU</name>
<evidence type="ECO:0000313" key="1">
    <source>
        <dbReference type="EMBL" id="VDM73663.1"/>
    </source>
</evidence>